<protein>
    <submittedName>
        <fullName evidence="2">Uncharacterized protein</fullName>
    </submittedName>
</protein>
<accession>D3AWS7</accession>
<feature type="region of interest" description="Disordered" evidence="1">
    <location>
        <begin position="47"/>
        <end position="72"/>
    </location>
</feature>
<feature type="compositionally biased region" description="Low complexity" evidence="1">
    <location>
        <begin position="47"/>
        <end position="63"/>
    </location>
</feature>
<dbReference type="Proteomes" id="UP000001396">
    <property type="component" value="Unassembled WGS sequence"/>
</dbReference>
<dbReference type="AlphaFoldDB" id="D3AWS7"/>
<keyword evidence="3" id="KW-1185">Reference proteome</keyword>
<evidence type="ECO:0000313" key="3">
    <source>
        <dbReference type="Proteomes" id="UP000001396"/>
    </source>
</evidence>
<reference evidence="2 3" key="1">
    <citation type="journal article" date="2011" name="Genome Res.">
        <title>Phylogeny-wide analysis of social amoeba genomes highlights ancient origins for complex intercellular communication.</title>
        <authorList>
            <person name="Heidel A.J."/>
            <person name="Lawal H.M."/>
            <person name="Felder M."/>
            <person name="Schilde C."/>
            <person name="Helps N.R."/>
            <person name="Tunggal B."/>
            <person name="Rivero F."/>
            <person name="John U."/>
            <person name="Schleicher M."/>
            <person name="Eichinger L."/>
            <person name="Platzer M."/>
            <person name="Noegel A.A."/>
            <person name="Schaap P."/>
            <person name="Gloeckner G."/>
        </authorList>
    </citation>
    <scope>NUCLEOTIDE SEQUENCE [LARGE SCALE GENOMIC DNA]</scope>
    <source>
        <strain evidence="3">ATCC 26659 / Pp 5 / PN500</strain>
    </source>
</reference>
<name>D3AWS7_HETP5</name>
<dbReference type="RefSeq" id="XP_020438854.1">
    <property type="nucleotide sequence ID" value="XM_020571580.1"/>
</dbReference>
<proteinExistence type="predicted"/>
<comment type="caution">
    <text evidence="2">The sequence shown here is derived from an EMBL/GenBank/DDBJ whole genome shotgun (WGS) entry which is preliminary data.</text>
</comment>
<dbReference type="EMBL" id="ADBJ01000002">
    <property type="protein sequence ID" value="EFA86750.1"/>
    <property type="molecule type" value="Genomic_DNA"/>
</dbReference>
<evidence type="ECO:0000313" key="2">
    <source>
        <dbReference type="EMBL" id="EFA86750.1"/>
    </source>
</evidence>
<feature type="compositionally biased region" description="Low complexity" evidence="1">
    <location>
        <begin position="88"/>
        <end position="108"/>
    </location>
</feature>
<dbReference type="GeneID" id="31356088"/>
<evidence type="ECO:0000256" key="1">
    <source>
        <dbReference type="SAM" id="MobiDB-lite"/>
    </source>
</evidence>
<sequence>MKISGDFRTIHHFKLRSFHCCLSNQYICRLWNSDFKNLMSLGSVSVSSVSSSSVGGSSNMSGSQSDNDITGRGCHSRRGCHSGGGNNGCTRPRPCPQQPSSCCPSGGC</sequence>
<feature type="region of interest" description="Disordered" evidence="1">
    <location>
        <begin position="84"/>
        <end position="108"/>
    </location>
</feature>
<organism evidence="2 3">
    <name type="scientific">Heterostelium pallidum (strain ATCC 26659 / Pp 5 / PN500)</name>
    <name type="common">Cellular slime mold</name>
    <name type="synonym">Polysphondylium pallidum</name>
    <dbReference type="NCBI Taxonomy" id="670386"/>
    <lineage>
        <taxon>Eukaryota</taxon>
        <taxon>Amoebozoa</taxon>
        <taxon>Evosea</taxon>
        <taxon>Eumycetozoa</taxon>
        <taxon>Dictyostelia</taxon>
        <taxon>Acytosteliales</taxon>
        <taxon>Acytosteliaceae</taxon>
        <taxon>Heterostelium</taxon>
    </lineage>
</organism>
<dbReference type="InParanoid" id="D3AWS7"/>
<gene>
    <name evidence="2" type="ORF">PPL_00555</name>
</gene>